<feature type="non-terminal residue" evidence="1">
    <location>
        <position position="1"/>
    </location>
</feature>
<gene>
    <name evidence="1" type="ORF">M514_28308</name>
</gene>
<accession>A0A085MQL7</accession>
<organism evidence="1">
    <name type="scientific">Trichuris suis</name>
    <name type="common">pig whipworm</name>
    <dbReference type="NCBI Taxonomy" id="68888"/>
    <lineage>
        <taxon>Eukaryota</taxon>
        <taxon>Metazoa</taxon>
        <taxon>Ecdysozoa</taxon>
        <taxon>Nematoda</taxon>
        <taxon>Enoplea</taxon>
        <taxon>Dorylaimia</taxon>
        <taxon>Trichinellida</taxon>
        <taxon>Trichuridae</taxon>
        <taxon>Trichuris</taxon>
    </lineage>
</organism>
<sequence length="87" mass="10307">AFYRYVPLPPNTRRYELSILVRSDWVKAPTSLHPVRSIYTAVCFRDSSANTLSAKVERQRPSALPKRYFLSRMHYDMKHQRHGQRPC</sequence>
<proteinExistence type="predicted"/>
<dbReference type="AlphaFoldDB" id="A0A085MQL7"/>
<reference evidence="1" key="1">
    <citation type="journal article" date="2014" name="Nat. Genet.">
        <title>Genome and transcriptome of the porcine whipworm Trichuris suis.</title>
        <authorList>
            <person name="Jex A.R."/>
            <person name="Nejsum P."/>
            <person name="Schwarz E.M."/>
            <person name="Hu L."/>
            <person name="Young N.D."/>
            <person name="Hall R.S."/>
            <person name="Korhonen P.K."/>
            <person name="Liao S."/>
            <person name="Thamsborg S."/>
            <person name="Xia J."/>
            <person name="Xu P."/>
            <person name="Wang S."/>
            <person name="Scheerlinck J.P."/>
            <person name="Hofmann A."/>
            <person name="Sternberg P.W."/>
            <person name="Wang J."/>
            <person name="Gasser R.B."/>
        </authorList>
    </citation>
    <scope>NUCLEOTIDE SEQUENCE [LARGE SCALE GENOMIC DNA]</scope>
    <source>
        <strain evidence="1">DCEP-RM93F</strain>
    </source>
</reference>
<dbReference type="Proteomes" id="UP000030758">
    <property type="component" value="Unassembled WGS sequence"/>
</dbReference>
<protein>
    <submittedName>
        <fullName evidence="1">Uncharacterized protein</fullName>
    </submittedName>
</protein>
<evidence type="ECO:0000313" key="1">
    <source>
        <dbReference type="EMBL" id="KFD59513.1"/>
    </source>
</evidence>
<dbReference type="EMBL" id="KL367862">
    <property type="protein sequence ID" value="KFD59513.1"/>
    <property type="molecule type" value="Genomic_DNA"/>
</dbReference>
<name>A0A085MQL7_9BILA</name>